<evidence type="ECO:0000313" key="3">
    <source>
        <dbReference type="EMBL" id="RAY12976.1"/>
    </source>
</evidence>
<gene>
    <name evidence="3" type="ORF">DPM19_22915</name>
</gene>
<comment type="caution">
    <text evidence="3">The sequence shown here is derived from an EMBL/GenBank/DDBJ whole genome shotgun (WGS) entry which is preliminary data.</text>
</comment>
<evidence type="ECO:0000313" key="4">
    <source>
        <dbReference type="Proteomes" id="UP000251891"/>
    </source>
</evidence>
<keyword evidence="1" id="KW-1133">Transmembrane helix</keyword>
<proteinExistence type="predicted"/>
<feature type="transmembrane region" description="Helical" evidence="1">
    <location>
        <begin position="57"/>
        <end position="77"/>
    </location>
</feature>
<dbReference type="Pfam" id="PF04892">
    <property type="entry name" value="VanZ"/>
    <property type="match status" value="1"/>
</dbReference>
<sequence length="151" mass="16119">MVVGGRRWRDPIAEVGLVAGTLPWLWMVMSPVSAPGGVRPVPLIDLYDVLHGSPQTAVVQVIGNLLVFAALGFFLPIRWPLGPAAVGAIACAGSLTIETAQWTFDLGRVSSTDDVLINALGAVLAALLSRPWWRRRAATRPRRGNTTADGQ</sequence>
<evidence type="ECO:0000256" key="1">
    <source>
        <dbReference type="SAM" id="Phobius"/>
    </source>
</evidence>
<dbReference type="OrthoDB" id="3627087at2"/>
<dbReference type="AlphaFoldDB" id="A0A365H1S2"/>
<accession>A0A365H1S2</accession>
<evidence type="ECO:0000259" key="2">
    <source>
        <dbReference type="Pfam" id="PF04892"/>
    </source>
</evidence>
<protein>
    <submittedName>
        <fullName evidence="3">VanZ family protein</fullName>
    </submittedName>
</protein>
<organism evidence="3 4">
    <name type="scientific">Actinomadura craniellae</name>
    <dbReference type="NCBI Taxonomy" id="2231787"/>
    <lineage>
        <taxon>Bacteria</taxon>
        <taxon>Bacillati</taxon>
        <taxon>Actinomycetota</taxon>
        <taxon>Actinomycetes</taxon>
        <taxon>Streptosporangiales</taxon>
        <taxon>Thermomonosporaceae</taxon>
        <taxon>Actinomadura</taxon>
    </lineage>
</organism>
<feature type="domain" description="VanZ-like" evidence="2">
    <location>
        <begin position="41"/>
        <end position="130"/>
    </location>
</feature>
<keyword evidence="4" id="KW-1185">Reference proteome</keyword>
<dbReference type="Proteomes" id="UP000251891">
    <property type="component" value="Unassembled WGS sequence"/>
</dbReference>
<keyword evidence="1" id="KW-0812">Transmembrane</keyword>
<dbReference type="EMBL" id="QLYX01000011">
    <property type="protein sequence ID" value="RAY12976.1"/>
    <property type="molecule type" value="Genomic_DNA"/>
</dbReference>
<feature type="transmembrane region" description="Helical" evidence="1">
    <location>
        <begin position="115"/>
        <end position="133"/>
    </location>
</feature>
<name>A0A365H1S2_9ACTN</name>
<dbReference type="InterPro" id="IPR006976">
    <property type="entry name" value="VanZ-like"/>
</dbReference>
<feature type="transmembrane region" description="Helical" evidence="1">
    <location>
        <begin position="12"/>
        <end position="29"/>
    </location>
</feature>
<reference evidence="3 4" key="1">
    <citation type="submission" date="2018-06" db="EMBL/GenBank/DDBJ databases">
        <title>Actinomadura craniellae sp. nov. isolated from marine sponge Craniella sp.</title>
        <authorList>
            <person name="Li L."/>
            <person name="Xu Q.H."/>
            <person name="Lin H.W."/>
            <person name="Lu Y.H."/>
        </authorList>
    </citation>
    <scope>NUCLEOTIDE SEQUENCE [LARGE SCALE GENOMIC DNA]</scope>
    <source>
        <strain evidence="3 4">LHW63021</strain>
    </source>
</reference>
<feature type="transmembrane region" description="Helical" evidence="1">
    <location>
        <begin position="84"/>
        <end position="103"/>
    </location>
</feature>
<keyword evidence="1" id="KW-0472">Membrane</keyword>